<dbReference type="InterPro" id="IPR016040">
    <property type="entry name" value="NAD(P)-bd_dom"/>
</dbReference>
<evidence type="ECO:0000313" key="6">
    <source>
        <dbReference type="EMBL" id="KUG24856.1"/>
    </source>
</evidence>
<accession>A0A0W8FVC2</accession>
<dbReference type="InterPro" id="IPR036291">
    <property type="entry name" value="NAD(P)-bd_dom_sf"/>
</dbReference>
<dbReference type="SUPFAM" id="SSF51735">
    <property type="entry name" value="NAD(P)-binding Rossmann-fold domains"/>
    <property type="match status" value="1"/>
</dbReference>
<dbReference type="InterPro" id="IPR006368">
    <property type="entry name" value="GDP_Man_deHydtase"/>
</dbReference>
<dbReference type="CDD" id="cd05260">
    <property type="entry name" value="GDP_MD_SDR_e"/>
    <property type="match status" value="1"/>
</dbReference>
<reference evidence="6" key="1">
    <citation type="journal article" date="2015" name="Proc. Natl. Acad. Sci. U.S.A.">
        <title>Networks of energetic and metabolic interactions define dynamics in microbial communities.</title>
        <authorList>
            <person name="Embree M."/>
            <person name="Liu J.K."/>
            <person name="Al-Bassam M.M."/>
            <person name="Zengler K."/>
        </authorList>
    </citation>
    <scope>NUCLEOTIDE SEQUENCE</scope>
</reference>
<protein>
    <recommendedName>
        <fullName evidence="3">GDP-mannose 4,6-dehydratase</fullName>
        <ecNumber evidence="3">4.2.1.47</ecNumber>
    </recommendedName>
</protein>
<evidence type="ECO:0000259" key="5">
    <source>
        <dbReference type="Pfam" id="PF16363"/>
    </source>
</evidence>
<comment type="cofactor">
    <cofactor evidence="1">
        <name>NADP(+)</name>
        <dbReference type="ChEBI" id="CHEBI:58349"/>
    </cofactor>
</comment>
<feature type="domain" description="NAD(P)-binding" evidence="5">
    <location>
        <begin position="7"/>
        <end position="313"/>
    </location>
</feature>
<gene>
    <name evidence="6" type="ORF">ASZ90_005329</name>
</gene>
<proteinExistence type="inferred from homology"/>
<dbReference type="AlphaFoldDB" id="A0A0W8FVC2"/>
<dbReference type="FunFam" id="3.40.50.720:FF:000924">
    <property type="entry name" value="GDP-mannose 4,6 dehydratase"/>
    <property type="match status" value="1"/>
</dbReference>
<evidence type="ECO:0000256" key="1">
    <source>
        <dbReference type="ARBA" id="ARBA00001937"/>
    </source>
</evidence>
<dbReference type="EMBL" id="LNQE01000809">
    <property type="protein sequence ID" value="KUG24856.1"/>
    <property type="molecule type" value="Genomic_DNA"/>
</dbReference>
<dbReference type="GO" id="GO:0042351">
    <property type="term" value="P:'de novo' GDP-L-fucose biosynthetic process"/>
    <property type="evidence" value="ECO:0007669"/>
    <property type="project" value="TreeGrafter"/>
</dbReference>
<dbReference type="GO" id="GO:0008446">
    <property type="term" value="F:GDP-mannose 4,6-dehydratase activity"/>
    <property type="evidence" value="ECO:0007669"/>
    <property type="project" value="UniProtKB-EC"/>
</dbReference>
<evidence type="ECO:0000256" key="4">
    <source>
        <dbReference type="ARBA" id="ARBA00023239"/>
    </source>
</evidence>
<sequence length="320" mass="36124">MSKKTALIVGISGQDGSYLAEHLLKNNYEVFGTSRDKEMNTFSGLQRLGIINNVQLKSMSLVDFRSVLKIISDVKPDEIYNLAAQSSVSLSFEHPFETMESITIGTLNILEIIRMTNPGIKFYNASSSESFGDTPQGGADEETPFKPKSPYAVAKTSAHHLVSSYRSSYQLFAVSGILFNHESPLRPVRFVTQKIIRTAADIKAGKAKKLKLGNVSIIRDWGWAPEFVVAMHKMLQLKEPEDFVIATGKSISLEEFVDITFKKFDLDYKKYVEFDKSFKRPNDIQFSKGNPQKAVDKLNWKAKFDVEKVIELMIDDTERK</sequence>
<evidence type="ECO:0000256" key="2">
    <source>
        <dbReference type="ARBA" id="ARBA00009263"/>
    </source>
</evidence>
<dbReference type="PANTHER" id="PTHR43715">
    <property type="entry name" value="GDP-MANNOSE 4,6-DEHYDRATASE"/>
    <property type="match status" value="1"/>
</dbReference>
<dbReference type="EC" id="4.2.1.47" evidence="3"/>
<organism evidence="6">
    <name type="scientific">hydrocarbon metagenome</name>
    <dbReference type="NCBI Taxonomy" id="938273"/>
    <lineage>
        <taxon>unclassified sequences</taxon>
        <taxon>metagenomes</taxon>
        <taxon>ecological metagenomes</taxon>
    </lineage>
</organism>
<dbReference type="Pfam" id="PF16363">
    <property type="entry name" value="GDP_Man_Dehyd"/>
    <property type="match status" value="1"/>
</dbReference>
<dbReference type="Gene3D" id="3.40.50.720">
    <property type="entry name" value="NAD(P)-binding Rossmann-like Domain"/>
    <property type="match status" value="1"/>
</dbReference>
<dbReference type="Gene3D" id="3.90.25.10">
    <property type="entry name" value="UDP-galactose 4-epimerase, domain 1"/>
    <property type="match status" value="1"/>
</dbReference>
<name>A0A0W8FVC2_9ZZZZ</name>
<keyword evidence="4 6" id="KW-0456">Lyase</keyword>
<dbReference type="PANTHER" id="PTHR43715:SF1">
    <property type="entry name" value="GDP-MANNOSE 4,6 DEHYDRATASE"/>
    <property type="match status" value="1"/>
</dbReference>
<comment type="similarity">
    <text evidence="2">Belongs to the NAD(P)-dependent epimerase/dehydratase family. GDP-mannose 4,6-dehydratase subfamily.</text>
</comment>
<comment type="caution">
    <text evidence="6">The sequence shown here is derived from an EMBL/GenBank/DDBJ whole genome shotgun (WGS) entry which is preliminary data.</text>
</comment>
<evidence type="ECO:0000256" key="3">
    <source>
        <dbReference type="ARBA" id="ARBA00011989"/>
    </source>
</evidence>